<sequence length="335" mass="38215">MTKLVDQLLLEKFLKGECSAQEEQMVRLFLKQPESEILLSKILSSNQAKDWALFEAEDVPHIKQQYWNNSINQRITDKQEEQELKAKKRFNFKYAAIWTTLVITTLSVYLIMHFSKPDQQVLAFIEHSNPNGQRSKIILSDSSVVYLGAGSRLKYPETFSAAKREISLYGEAFFEVTKNPKKPFIIHTGKVSTQVLGTSFKIEAFNNKALMVEVATGKVRVNRIKGNRTESLAILTPGQRVVYFRGKANTGGVDIADVTGFKSSQLAFHNSTLLEICETLERWYNVKIIFKKRQKSMERMTLTMDATVSINKLLNVLSAAGKFQYNIKNNEITIR</sequence>
<accession>A0A0T5VL92</accession>
<evidence type="ECO:0000313" key="5">
    <source>
        <dbReference type="Proteomes" id="UP000051950"/>
    </source>
</evidence>
<evidence type="ECO:0000256" key="1">
    <source>
        <dbReference type="SAM" id="Phobius"/>
    </source>
</evidence>
<evidence type="ECO:0008006" key="6">
    <source>
        <dbReference type="Google" id="ProtNLM"/>
    </source>
</evidence>
<dbReference type="PANTHER" id="PTHR30273:SF2">
    <property type="entry name" value="PROTEIN FECR"/>
    <property type="match status" value="1"/>
</dbReference>
<reference evidence="4 5" key="1">
    <citation type="submission" date="2015-11" db="EMBL/GenBank/DDBJ databases">
        <title>Sequence of Pedobacter ginsenosidimutans.</title>
        <authorList>
            <person name="Carson E."/>
            <person name="Keyser V."/>
            <person name="Newman J."/>
            <person name="Miller J."/>
        </authorList>
    </citation>
    <scope>NUCLEOTIDE SEQUENCE [LARGE SCALE GENOMIC DNA]</scope>
    <source>
        <strain evidence="4 5">KACC 14530</strain>
    </source>
</reference>
<name>A0A0T5VL92_9SPHI</name>
<dbReference type="PIRSF" id="PIRSF018266">
    <property type="entry name" value="FecR"/>
    <property type="match status" value="1"/>
</dbReference>
<dbReference type="Gene3D" id="3.55.50.30">
    <property type="match status" value="1"/>
</dbReference>
<evidence type="ECO:0000313" key="4">
    <source>
        <dbReference type="EMBL" id="KRT14652.1"/>
    </source>
</evidence>
<dbReference type="InterPro" id="IPR012373">
    <property type="entry name" value="Ferrdict_sens_TM"/>
</dbReference>
<dbReference type="InterPro" id="IPR032508">
    <property type="entry name" value="FecR_C"/>
</dbReference>
<dbReference type="InterPro" id="IPR006860">
    <property type="entry name" value="FecR"/>
</dbReference>
<feature type="domain" description="Protein FecR C-terminal" evidence="3">
    <location>
        <begin position="266"/>
        <end position="334"/>
    </location>
</feature>
<organism evidence="4 5">
    <name type="scientific">Pedobacter ginsenosidimutans</name>
    <dbReference type="NCBI Taxonomy" id="687842"/>
    <lineage>
        <taxon>Bacteria</taxon>
        <taxon>Pseudomonadati</taxon>
        <taxon>Bacteroidota</taxon>
        <taxon>Sphingobacteriia</taxon>
        <taxon>Sphingobacteriales</taxon>
        <taxon>Sphingobacteriaceae</taxon>
        <taxon>Pedobacter</taxon>
    </lineage>
</organism>
<gene>
    <name evidence="4" type="ORF">ASU31_18460</name>
</gene>
<dbReference type="STRING" id="687842.ASU31_18460"/>
<dbReference type="OrthoDB" id="1119382at2"/>
<keyword evidence="1" id="KW-0472">Membrane</keyword>
<feature type="transmembrane region" description="Helical" evidence="1">
    <location>
        <begin position="94"/>
        <end position="112"/>
    </location>
</feature>
<keyword evidence="1" id="KW-0812">Transmembrane</keyword>
<dbReference type="Proteomes" id="UP000051950">
    <property type="component" value="Unassembled WGS sequence"/>
</dbReference>
<keyword evidence="5" id="KW-1185">Reference proteome</keyword>
<feature type="domain" description="FecR protein" evidence="2">
    <location>
        <begin position="131"/>
        <end position="220"/>
    </location>
</feature>
<proteinExistence type="predicted"/>
<dbReference type="AlphaFoldDB" id="A0A0T5VL92"/>
<protein>
    <recommendedName>
        <fullName evidence="6">FecR family protein</fullName>
    </recommendedName>
</protein>
<evidence type="ECO:0000259" key="3">
    <source>
        <dbReference type="Pfam" id="PF16344"/>
    </source>
</evidence>
<evidence type="ECO:0000259" key="2">
    <source>
        <dbReference type="Pfam" id="PF04773"/>
    </source>
</evidence>
<dbReference type="Pfam" id="PF16344">
    <property type="entry name" value="FecR_C"/>
    <property type="match status" value="1"/>
</dbReference>
<dbReference type="RefSeq" id="WP_057933753.1">
    <property type="nucleotide sequence ID" value="NZ_LMZQ01000015.1"/>
</dbReference>
<keyword evidence="1" id="KW-1133">Transmembrane helix</keyword>
<dbReference type="Pfam" id="PF04773">
    <property type="entry name" value="FecR"/>
    <property type="match status" value="1"/>
</dbReference>
<dbReference type="GO" id="GO:0016989">
    <property type="term" value="F:sigma factor antagonist activity"/>
    <property type="evidence" value="ECO:0007669"/>
    <property type="project" value="TreeGrafter"/>
</dbReference>
<dbReference type="EMBL" id="LMZQ01000015">
    <property type="protein sequence ID" value="KRT14652.1"/>
    <property type="molecule type" value="Genomic_DNA"/>
</dbReference>
<comment type="caution">
    <text evidence="4">The sequence shown here is derived from an EMBL/GenBank/DDBJ whole genome shotgun (WGS) entry which is preliminary data.</text>
</comment>
<dbReference type="Gene3D" id="2.60.120.1440">
    <property type="match status" value="1"/>
</dbReference>
<dbReference type="PANTHER" id="PTHR30273">
    <property type="entry name" value="PERIPLASMIC SIGNAL SENSOR AND SIGMA FACTOR ACTIVATOR FECR-RELATED"/>
    <property type="match status" value="1"/>
</dbReference>